<evidence type="ECO:0000256" key="3">
    <source>
        <dbReference type="PROSITE-ProRule" id="PRU00302"/>
    </source>
</evidence>
<dbReference type="PROSITE" id="PS50923">
    <property type="entry name" value="SUSHI"/>
    <property type="match status" value="1"/>
</dbReference>
<dbReference type="InterPro" id="IPR000436">
    <property type="entry name" value="Sushi_SCR_CCP_dom"/>
</dbReference>
<name>A0A7R9A814_9CRUS</name>
<dbReference type="EMBL" id="LR901344">
    <property type="protein sequence ID" value="CAD7248400.1"/>
    <property type="molecule type" value="Genomic_DNA"/>
</dbReference>
<dbReference type="CDD" id="cd00033">
    <property type="entry name" value="CCP"/>
    <property type="match status" value="1"/>
</dbReference>
<dbReference type="InterPro" id="IPR001254">
    <property type="entry name" value="Trypsin_dom"/>
</dbReference>
<keyword evidence="3" id="KW-0768">Sushi</keyword>
<accession>A0A7R9A814</accession>
<dbReference type="AlphaFoldDB" id="A0A7R9A814"/>
<dbReference type="Gene3D" id="2.40.10.10">
    <property type="entry name" value="Trypsin-like serine proteases"/>
    <property type="match status" value="2"/>
</dbReference>
<dbReference type="SMART" id="SM00020">
    <property type="entry name" value="Tryp_SPc"/>
    <property type="match status" value="1"/>
</dbReference>
<keyword evidence="7" id="KW-1185">Reference proteome</keyword>
<evidence type="ECO:0000256" key="1">
    <source>
        <dbReference type="ARBA" id="ARBA00023157"/>
    </source>
</evidence>
<dbReference type="SUPFAM" id="SSF50494">
    <property type="entry name" value="Trypsin-like serine proteases"/>
    <property type="match status" value="1"/>
</dbReference>
<dbReference type="InterPro" id="IPR051487">
    <property type="entry name" value="Ser/Thr_Proteases_Immune/Dev"/>
</dbReference>
<dbReference type="PROSITE" id="PS50240">
    <property type="entry name" value="TRYPSIN_DOM"/>
    <property type="match status" value="1"/>
</dbReference>
<dbReference type="Pfam" id="PF00084">
    <property type="entry name" value="Sushi"/>
    <property type="match status" value="1"/>
</dbReference>
<keyword evidence="1 3" id="KW-1015">Disulfide bond</keyword>
<feature type="disulfide bond" evidence="3">
    <location>
        <begin position="54"/>
        <end position="81"/>
    </location>
</feature>
<dbReference type="FunFam" id="2.40.10.10:FF:000068">
    <property type="entry name" value="transmembrane protease serine 2"/>
    <property type="match status" value="1"/>
</dbReference>
<feature type="domain" description="Peptidase S1" evidence="4">
    <location>
        <begin position="95"/>
        <end position="294"/>
    </location>
</feature>
<evidence type="ECO:0000259" key="4">
    <source>
        <dbReference type="PROSITE" id="PS50240"/>
    </source>
</evidence>
<dbReference type="Gene3D" id="2.10.70.10">
    <property type="entry name" value="Complement Module, domain 1"/>
    <property type="match status" value="1"/>
</dbReference>
<feature type="domain" description="Sushi" evidence="5">
    <location>
        <begin position="21"/>
        <end position="83"/>
    </location>
</feature>
<dbReference type="InterPro" id="IPR001314">
    <property type="entry name" value="Peptidase_S1A"/>
</dbReference>
<dbReference type="InterPro" id="IPR035976">
    <property type="entry name" value="Sushi/SCR/CCP_sf"/>
</dbReference>
<evidence type="ECO:0000313" key="6">
    <source>
        <dbReference type="EMBL" id="CAD7248400.1"/>
    </source>
</evidence>
<protein>
    <submittedName>
        <fullName evidence="6">Uncharacterized protein</fullName>
    </submittedName>
</protein>
<organism evidence="6">
    <name type="scientific">Darwinula stevensoni</name>
    <dbReference type="NCBI Taxonomy" id="69355"/>
    <lineage>
        <taxon>Eukaryota</taxon>
        <taxon>Metazoa</taxon>
        <taxon>Ecdysozoa</taxon>
        <taxon>Arthropoda</taxon>
        <taxon>Crustacea</taxon>
        <taxon>Oligostraca</taxon>
        <taxon>Ostracoda</taxon>
        <taxon>Podocopa</taxon>
        <taxon>Podocopida</taxon>
        <taxon>Darwinulocopina</taxon>
        <taxon>Darwinuloidea</taxon>
        <taxon>Darwinulidae</taxon>
        <taxon>Darwinula</taxon>
    </lineage>
</organism>
<evidence type="ECO:0000259" key="5">
    <source>
        <dbReference type="PROSITE" id="PS50923"/>
    </source>
</evidence>
<evidence type="ECO:0000256" key="2">
    <source>
        <dbReference type="ARBA" id="ARBA00024195"/>
    </source>
</evidence>
<dbReference type="GO" id="GO:0006508">
    <property type="term" value="P:proteolysis"/>
    <property type="evidence" value="ECO:0007669"/>
    <property type="project" value="InterPro"/>
</dbReference>
<reference evidence="6" key="1">
    <citation type="submission" date="2020-11" db="EMBL/GenBank/DDBJ databases">
        <authorList>
            <person name="Tran Van P."/>
        </authorList>
    </citation>
    <scope>NUCLEOTIDE SEQUENCE</scope>
</reference>
<evidence type="ECO:0000313" key="7">
    <source>
        <dbReference type="Proteomes" id="UP000677054"/>
    </source>
</evidence>
<dbReference type="EMBL" id="CAJPEV010001827">
    <property type="protein sequence ID" value="CAG0894508.1"/>
    <property type="molecule type" value="Genomic_DNA"/>
</dbReference>
<comment type="similarity">
    <text evidence="2">Belongs to the peptidase S1 family. CLIP subfamily.</text>
</comment>
<dbReference type="InterPro" id="IPR018114">
    <property type="entry name" value="TRYPSIN_HIS"/>
</dbReference>
<dbReference type="Pfam" id="PF00089">
    <property type="entry name" value="Trypsin"/>
    <property type="match status" value="1"/>
</dbReference>
<dbReference type="PRINTS" id="PR00722">
    <property type="entry name" value="CHYMOTRYPSIN"/>
</dbReference>
<dbReference type="SUPFAM" id="SSF57535">
    <property type="entry name" value="Complement control module/SCR domain"/>
    <property type="match status" value="1"/>
</dbReference>
<comment type="caution">
    <text evidence="3">Lacks conserved residue(s) required for the propagation of feature annotation.</text>
</comment>
<dbReference type="GO" id="GO:0004252">
    <property type="term" value="F:serine-type endopeptidase activity"/>
    <property type="evidence" value="ECO:0007669"/>
    <property type="project" value="InterPro"/>
</dbReference>
<proteinExistence type="inferred from homology"/>
<dbReference type="InterPro" id="IPR043504">
    <property type="entry name" value="Peptidase_S1_PA_chymotrypsin"/>
</dbReference>
<gene>
    <name evidence="6" type="ORF">DSTB1V02_LOCUS8213</name>
</gene>
<sequence>MGGAIGCGQLTAVQNGFFTFESCGTPSKEIAERSNTSCIQDETYPLSSIVRYRCERYYELQGPEFRRCEDDGEWTRPTPFCKPVCGKKESQIQLSAGGNASEIGEWPWQAAIYDIKKGDVVCGGALIREEWVLTAAHCVVVEGSLRTRKSEEILVHLGKYYRSFIKKDEHVSKIILHRDFNVHNNYDSDIALLKLGRPAVLTARVQLVCLPNRFDFSEANLDSGVPGWVAGWGYDGSDELAAVLTEVQLPVVSNRKCVLDTRNFTGDPDITRTLTSNMFCAGFAGDTPIEGMVS</sequence>
<dbReference type="OrthoDB" id="2019384at2759"/>
<dbReference type="PROSITE" id="PS00134">
    <property type="entry name" value="TRYPSIN_HIS"/>
    <property type="match status" value="1"/>
</dbReference>
<dbReference type="Proteomes" id="UP000677054">
    <property type="component" value="Unassembled WGS sequence"/>
</dbReference>
<dbReference type="CDD" id="cd00190">
    <property type="entry name" value="Tryp_SPc"/>
    <property type="match status" value="1"/>
</dbReference>
<dbReference type="PANTHER" id="PTHR24256">
    <property type="entry name" value="TRYPTASE-RELATED"/>
    <property type="match status" value="1"/>
</dbReference>
<dbReference type="InterPro" id="IPR009003">
    <property type="entry name" value="Peptidase_S1_PA"/>
</dbReference>
<dbReference type="SMART" id="SM00032">
    <property type="entry name" value="CCP"/>
    <property type="match status" value="1"/>
</dbReference>